<evidence type="ECO:0000256" key="16">
    <source>
        <dbReference type="SAM" id="SignalP"/>
    </source>
</evidence>
<dbReference type="InterPro" id="IPR030400">
    <property type="entry name" value="Sedolisin_dom"/>
</dbReference>
<dbReference type="Pfam" id="PF00082">
    <property type="entry name" value="Peptidase_S8"/>
    <property type="match status" value="1"/>
</dbReference>
<keyword evidence="8 16" id="KW-0732">Signal</keyword>
<dbReference type="InterPro" id="IPR015366">
    <property type="entry name" value="S53_propep"/>
</dbReference>
<gene>
    <name evidence="18" type="ORF">PLEOSDRAFT_1110226</name>
</gene>
<feature type="signal peptide" evidence="16">
    <location>
        <begin position="1"/>
        <end position="15"/>
    </location>
</feature>
<keyword evidence="10 15" id="KW-0720">Serine protease</keyword>
<evidence type="ECO:0000256" key="13">
    <source>
        <dbReference type="ARBA" id="ARBA00023145"/>
    </source>
</evidence>
<dbReference type="GO" id="GO:0008240">
    <property type="term" value="F:tripeptidyl-peptidase activity"/>
    <property type="evidence" value="ECO:0007669"/>
    <property type="project" value="UniProtKB-EC"/>
</dbReference>
<dbReference type="GO" id="GO:0046872">
    <property type="term" value="F:metal ion binding"/>
    <property type="evidence" value="ECO:0007669"/>
    <property type="project" value="UniProtKB-UniRule"/>
</dbReference>
<feature type="binding site" evidence="15">
    <location>
        <position position="615"/>
    </location>
    <ligand>
        <name>Ca(2+)</name>
        <dbReference type="ChEBI" id="CHEBI:29108"/>
    </ligand>
</feature>
<dbReference type="AlphaFoldDB" id="A0A067NX81"/>
<keyword evidence="12" id="KW-0843">Virulence</keyword>
<evidence type="ECO:0000256" key="12">
    <source>
        <dbReference type="ARBA" id="ARBA00023026"/>
    </source>
</evidence>
<dbReference type="SUPFAM" id="SSF54897">
    <property type="entry name" value="Protease propeptides/inhibitors"/>
    <property type="match status" value="1"/>
</dbReference>
<protein>
    <recommendedName>
        <fullName evidence="4">tripeptidyl-peptidase II</fullName>
        <ecNumber evidence="4">3.4.14.10</ecNumber>
    </recommendedName>
</protein>
<evidence type="ECO:0000256" key="14">
    <source>
        <dbReference type="ARBA" id="ARBA00023180"/>
    </source>
</evidence>
<dbReference type="GO" id="GO:0005576">
    <property type="term" value="C:extracellular region"/>
    <property type="evidence" value="ECO:0007669"/>
    <property type="project" value="UniProtKB-SubCell"/>
</dbReference>
<evidence type="ECO:0000256" key="7">
    <source>
        <dbReference type="ARBA" id="ARBA00022723"/>
    </source>
</evidence>
<dbReference type="Proteomes" id="UP000027073">
    <property type="component" value="Unassembled WGS sequence"/>
</dbReference>
<dbReference type="HOGENOM" id="CLU_013783_4_0_1"/>
<dbReference type="PANTHER" id="PTHR14218">
    <property type="entry name" value="PROTEASE S8 TRIPEPTIDYL PEPTIDASE I CLN2"/>
    <property type="match status" value="1"/>
</dbReference>
<feature type="binding site" evidence="15">
    <location>
        <position position="614"/>
    </location>
    <ligand>
        <name>Ca(2+)</name>
        <dbReference type="ChEBI" id="CHEBI:29108"/>
    </ligand>
</feature>
<evidence type="ECO:0000256" key="9">
    <source>
        <dbReference type="ARBA" id="ARBA00022801"/>
    </source>
</evidence>
<evidence type="ECO:0000256" key="4">
    <source>
        <dbReference type="ARBA" id="ARBA00012462"/>
    </source>
</evidence>
<name>A0A067NX81_PLEO1</name>
<accession>A0A067NX81</accession>
<dbReference type="SMART" id="SM00944">
    <property type="entry name" value="Pro-kuma_activ"/>
    <property type="match status" value="1"/>
</dbReference>
<comment type="cofactor">
    <cofactor evidence="15">
        <name>Ca(2+)</name>
        <dbReference type="ChEBI" id="CHEBI:29108"/>
    </cofactor>
    <text evidence="15">Binds 1 Ca(2+) ion per subunit.</text>
</comment>
<keyword evidence="14" id="KW-0325">Glycoprotein</keyword>
<keyword evidence="11 15" id="KW-0106">Calcium</keyword>
<dbReference type="InterPro" id="IPR000209">
    <property type="entry name" value="Peptidase_S8/S53_dom"/>
</dbReference>
<dbReference type="PANTHER" id="PTHR14218:SF19">
    <property type="entry name" value="SERINE PROTEASE AORO, PUTATIVE (AFU_ORTHOLOGUE AFUA_6G10250)-RELATED"/>
    <property type="match status" value="1"/>
</dbReference>
<comment type="function">
    <text evidence="2">Secreted tripeptidyl-peptidase which degrades proteins at acidic pHs and is involved in virulence.</text>
</comment>
<dbReference type="InterPro" id="IPR036852">
    <property type="entry name" value="Peptidase_S8/S53_dom_sf"/>
</dbReference>
<dbReference type="SUPFAM" id="SSF52743">
    <property type="entry name" value="Subtilisin-like"/>
    <property type="match status" value="1"/>
</dbReference>
<feature type="active site" description="Charge relay system" evidence="15">
    <location>
        <position position="571"/>
    </location>
</feature>
<dbReference type="VEuPathDB" id="FungiDB:PLEOSDRAFT_1110226"/>
<keyword evidence="7 15" id="KW-0479">Metal-binding</keyword>
<dbReference type="PROSITE" id="PS51695">
    <property type="entry name" value="SEDOLISIN"/>
    <property type="match status" value="1"/>
</dbReference>
<evidence type="ECO:0000256" key="10">
    <source>
        <dbReference type="ARBA" id="ARBA00022825"/>
    </source>
</evidence>
<keyword evidence="9 15" id="KW-0378">Hydrolase</keyword>
<keyword evidence="13" id="KW-0865">Zymogen</keyword>
<feature type="chain" id="PRO_5012836472" description="tripeptidyl-peptidase II" evidence="16">
    <location>
        <begin position="16"/>
        <end position="656"/>
    </location>
</feature>
<feature type="domain" description="Peptidase S53" evidence="17">
    <location>
        <begin position="235"/>
        <end position="655"/>
    </location>
</feature>
<dbReference type="Pfam" id="PF09286">
    <property type="entry name" value="Pro-kuma_activ"/>
    <property type="match status" value="1"/>
</dbReference>
<dbReference type="EC" id="3.4.14.10" evidence="4"/>
<sequence>MKLLLLASLFLAAQAAIITHPHATVLHEKRDLLPSGWAHARRHDPSAIIPLKFALTQSNMHRLEEFLNEVSHPKSPQYGNHWTAGKIAETFAPSEETISTVHNWLVGSGIPAERIKISSTKGWINVDASVAEANDLLRTEYNVYVHESGKSHVGCNEYHLPAHVAPHVELVLPSVHFDARVEKRGPSTAPVTISNLGQPGFGITPKTTGKVPTEVLKFHNAKQDAAAAADYCWLILTPDCLRTLYGLNYTTQAAAKNSFGVVEYTPQAFLQSDIDMFHFNYSREIMGKTPNVISIDGGKSTLTTQRSVLQTQVQNFAYNGESDLDLEYAMNLVGVQQNITLYQVGDLVQGASFNNFLDAIDGSYCTFEGGDDIYQDPHYPNTQTGGWKGAAECGTVKPTNVISTSYGYNEADLNPTYTARQCAEYAKLGLMGITMLFSSGDSGVGGNNGVCMSEFGFPDAYGPVFNPGFPASCPFVTVVGATQINKNAPVTAPEAAIDQVIFSGGGFSNHFAMPDYQKDHVNNYLTNFPPSHPDDIWNSTGVARAFPDIAANGANFVAAVNGQFILVYGTSASTPVIGALITLINDARLAAGKKTVGFINPTIYSPDFSDAFNDIVAGNNSGCGSSGFNATSGWDPVTGLGTPRFGKLLEKWLSLP</sequence>
<evidence type="ECO:0000256" key="11">
    <source>
        <dbReference type="ARBA" id="ARBA00022837"/>
    </source>
</evidence>
<feature type="active site" description="Charge relay system" evidence="15">
    <location>
        <position position="321"/>
    </location>
</feature>
<evidence type="ECO:0000256" key="5">
    <source>
        <dbReference type="ARBA" id="ARBA00022525"/>
    </source>
</evidence>
<dbReference type="CDD" id="cd11377">
    <property type="entry name" value="Pro-peptidase_S53"/>
    <property type="match status" value="1"/>
</dbReference>
<evidence type="ECO:0000256" key="8">
    <source>
        <dbReference type="ARBA" id="ARBA00022729"/>
    </source>
</evidence>
<evidence type="ECO:0000256" key="2">
    <source>
        <dbReference type="ARBA" id="ARBA00002451"/>
    </source>
</evidence>
<feature type="active site" description="Charge relay system" evidence="15">
    <location>
        <position position="325"/>
    </location>
</feature>
<feature type="binding site" evidence="15">
    <location>
        <position position="635"/>
    </location>
    <ligand>
        <name>Ca(2+)</name>
        <dbReference type="ChEBI" id="CHEBI:29108"/>
    </ligand>
</feature>
<dbReference type="GO" id="GO:0004252">
    <property type="term" value="F:serine-type endopeptidase activity"/>
    <property type="evidence" value="ECO:0007669"/>
    <property type="project" value="UniProtKB-UniRule"/>
</dbReference>
<dbReference type="InterPro" id="IPR050819">
    <property type="entry name" value="Tripeptidyl-peptidase_I"/>
</dbReference>
<organism evidence="18 19">
    <name type="scientific">Pleurotus ostreatus (strain PC15)</name>
    <name type="common">Oyster mushroom</name>
    <dbReference type="NCBI Taxonomy" id="1137138"/>
    <lineage>
        <taxon>Eukaryota</taxon>
        <taxon>Fungi</taxon>
        <taxon>Dikarya</taxon>
        <taxon>Basidiomycota</taxon>
        <taxon>Agaricomycotina</taxon>
        <taxon>Agaricomycetes</taxon>
        <taxon>Agaricomycetidae</taxon>
        <taxon>Agaricales</taxon>
        <taxon>Pleurotineae</taxon>
        <taxon>Pleurotaceae</taxon>
        <taxon>Pleurotus</taxon>
    </lineage>
</organism>
<dbReference type="STRING" id="1137138.A0A067NX81"/>
<dbReference type="InParanoid" id="A0A067NX81"/>
<evidence type="ECO:0000313" key="19">
    <source>
        <dbReference type="Proteomes" id="UP000027073"/>
    </source>
</evidence>
<proteinExistence type="predicted"/>
<dbReference type="FunFam" id="3.40.50.200:FF:000015">
    <property type="entry name" value="Tripeptidyl peptidase A"/>
    <property type="match status" value="1"/>
</dbReference>
<dbReference type="EMBL" id="KL198004">
    <property type="protein sequence ID" value="KDQ32678.1"/>
    <property type="molecule type" value="Genomic_DNA"/>
</dbReference>
<reference evidence="19" key="1">
    <citation type="journal article" date="2014" name="Proc. Natl. Acad. Sci. U.S.A.">
        <title>Extensive sampling of basidiomycete genomes demonstrates inadequacy of the white-rot/brown-rot paradigm for wood decay fungi.</title>
        <authorList>
            <person name="Riley R."/>
            <person name="Salamov A.A."/>
            <person name="Brown D.W."/>
            <person name="Nagy L.G."/>
            <person name="Floudas D."/>
            <person name="Held B.W."/>
            <person name="Levasseur A."/>
            <person name="Lombard V."/>
            <person name="Morin E."/>
            <person name="Otillar R."/>
            <person name="Lindquist E.A."/>
            <person name="Sun H."/>
            <person name="LaButti K.M."/>
            <person name="Schmutz J."/>
            <person name="Jabbour D."/>
            <person name="Luo H."/>
            <person name="Baker S.E."/>
            <person name="Pisabarro A.G."/>
            <person name="Walton J.D."/>
            <person name="Blanchette R.A."/>
            <person name="Henrissat B."/>
            <person name="Martin F."/>
            <person name="Cullen D."/>
            <person name="Hibbett D.S."/>
            <person name="Grigoriev I.V."/>
        </authorList>
    </citation>
    <scope>NUCLEOTIDE SEQUENCE [LARGE SCALE GENOMIC DNA]</scope>
    <source>
        <strain evidence="19">PC15</strain>
    </source>
</reference>
<evidence type="ECO:0000256" key="6">
    <source>
        <dbReference type="ARBA" id="ARBA00022670"/>
    </source>
</evidence>
<dbReference type="OrthoDB" id="409122at2759"/>
<comment type="subcellular location">
    <subcellularLocation>
        <location evidence="3">Secreted</location>
        <location evidence="3">Extracellular space</location>
    </subcellularLocation>
</comment>
<feature type="binding site" evidence="15">
    <location>
        <position position="633"/>
    </location>
    <ligand>
        <name>Ca(2+)</name>
        <dbReference type="ChEBI" id="CHEBI:29108"/>
    </ligand>
</feature>
<evidence type="ECO:0000256" key="15">
    <source>
        <dbReference type="PROSITE-ProRule" id="PRU01032"/>
    </source>
</evidence>
<evidence type="ECO:0000313" key="18">
    <source>
        <dbReference type="EMBL" id="KDQ32678.1"/>
    </source>
</evidence>
<dbReference type="GO" id="GO:0006508">
    <property type="term" value="P:proteolysis"/>
    <property type="evidence" value="ECO:0007669"/>
    <property type="project" value="UniProtKB-KW"/>
</dbReference>
<comment type="catalytic activity">
    <reaction evidence="1">
        <text>Release of an N-terminal tripeptide from a polypeptide.</text>
        <dbReference type="EC" id="3.4.14.10"/>
    </reaction>
</comment>
<dbReference type="CDD" id="cd04056">
    <property type="entry name" value="Peptidases_S53"/>
    <property type="match status" value="1"/>
</dbReference>
<dbReference type="Gene3D" id="3.40.50.200">
    <property type="entry name" value="Peptidase S8/S53 domain"/>
    <property type="match status" value="1"/>
</dbReference>
<evidence type="ECO:0000256" key="1">
    <source>
        <dbReference type="ARBA" id="ARBA00001910"/>
    </source>
</evidence>
<evidence type="ECO:0000256" key="3">
    <source>
        <dbReference type="ARBA" id="ARBA00004239"/>
    </source>
</evidence>
<evidence type="ECO:0000259" key="17">
    <source>
        <dbReference type="PROSITE" id="PS51695"/>
    </source>
</evidence>
<keyword evidence="6 15" id="KW-0645">Protease</keyword>
<keyword evidence="5" id="KW-0964">Secreted</keyword>